<keyword evidence="3" id="KW-1185">Reference proteome</keyword>
<dbReference type="InterPro" id="IPR036388">
    <property type="entry name" value="WH-like_DNA-bd_sf"/>
</dbReference>
<dbReference type="OrthoDB" id="3267842at2"/>
<dbReference type="Pfam" id="PF12728">
    <property type="entry name" value="HTH_17"/>
    <property type="match status" value="1"/>
</dbReference>
<reference evidence="2 3" key="1">
    <citation type="submission" date="2014-03" db="EMBL/GenBank/DDBJ databases">
        <title>Genomics of Bifidobacteria.</title>
        <authorList>
            <person name="Ventura M."/>
            <person name="Milani C."/>
            <person name="Lugli G.A."/>
        </authorList>
    </citation>
    <scope>NUCLEOTIDE SEQUENCE [LARGE SCALE GENOMIC DNA]</scope>
    <source>
        <strain evidence="2 3">LMG 10738</strain>
    </source>
</reference>
<evidence type="ECO:0000313" key="2">
    <source>
        <dbReference type="EMBL" id="KFI65740.1"/>
    </source>
</evidence>
<protein>
    <submittedName>
        <fullName evidence="2">Phage transcriptional regulator, AlpA</fullName>
    </submittedName>
</protein>
<dbReference type="EMBL" id="JGYV01000001">
    <property type="protein sequence ID" value="KFI65740.1"/>
    <property type="molecule type" value="Genomic_DNA"/>
</dbReference>
<dbReference type="InterPro" id="IPR009061">
    <property type="entry name" value="DNA-bd_dom_put_sf"/>
</dbReference>
<accession>A0A087B3Z0</accession>
<gene>
    <name evidence="2" type="ORF">BCUN_0235</name>
</gene>
<dbReference type="Gene3D" id="1.10.10.10">
    <property type="entry name" value="Winged helix-like DNA-binding domain superfamily/Winged helix DNA-binding domain"/>
    <property type="match status" value="1"/>
</dbReference>
<dbReference type="STRING" id="1688.BCUN_0235"/>
<proteinExistence type="predicted"/>
<dbReference type="InterPro" id="IPR041657">
    <property type="entry name" value="HTH_17"/>
</dbReference>
<dbReference type="AlphaFoldDB" id="A0A087B3Z0"/>
<dbReference type="SUPFAM" id="SSF46955">
    <property type="entry name" value="Putative DNA-binding domain"/>
    <property type="match status" value="1"/>
</dbReference>
<organism evidence="2 3">
    <name type="scientific">Bifidobacterium cuniculi</name>
    <dbReference type="NCBI Taxonomy" id="1688"/>
    <lineage>
        <taxon>Bacteria</taxon>
        <taxon>Bacillati</taxon>
        <taxon>Actinomycetota</taxon>
        <taxon>Actinomycetes</taxon>
        <taxon>Bifidobacteriales</taxon>
        <taxon>Bifidobacteriaceae</taxon>
        <taxon>Bifidobacterium</taxon>
    </lineage>
</organism>
<dbReference type="eggNOG" id="ENOG5033I9U">
    <property type="taxonomic scope" value="Bacteria"/>
</dbReference>
<comment type="caution">
    <text evidence="2">The sequence shown here is derived from an EMBL/GenBank/DDBJ whole genome shotgun (WGS) entry which is preliminary data.</text>
</comment>
<evidence type="ECO:0000313" key="3">
    <source>
        <dbReference type="Proteomes" id="UP000029067"/>
    </source>
</evidence>
<sequence>MKQSPDSASERMLTAREVARMLHVSERTVSNWRYRGEGPDFVRISKTCVRYRLSDVRRWMAEREVR</sequence>
<name>A0A087B3Z0_9BIFI</name>
<evidence type="ECO:0000259" key="1">
    <source>
        <dbReference type="Pfam" id="PF12728"/>
    </source>
</evidence>
<dbReference type="Proteomes" id="UP000029067">
    <property type="component" value="Unassembled WGS sequence"/>
</dbReference>
<feature type="domain" description="Helix-turn-helix" evidence="1">
    <location>
        <begin position="12"/>
        <end position="63"/>
    </location>
</feature>